<dbReference type="GO" id="GO:0016020">
    <property type="term" value="C:membrane"/>
    <property type="evidence" value="ECO:0007669"/>
    <property type="project" value="UniProtKB-SubCell"/>
</dbReference>
<reference evidence="8 9" key="1">
    <citation type="submission" date="2018-06" db="EMBL/GenBank/DDBJ databases">
        <authorList>
            <consortium name="Pathogen Informatics"/>
            <person name="Doyle S."/>
        </authorList>
    </citation>
    <scope>NUCLEOTIDE SEQUENCE [LARGE SCALE GENOMIC DNA]</scope>
    <source>
        <strain evidence="8 9">NCTC11801</strain>
    </source>
</reference>
<dbReference type="GO" id="GO:0022857">
    <property type="term" value="F:transmembrane transporter activity"/>
    <property type="evidence" value="ECO:0007669"/>
    <property type="project" value="InterPro"/>
</dbReference>
<gene>
    <name evidence="8" type="primary">tetA_4</name>
    <name evidence="8" type="ORF">NCTC11801_03946</name>
</gene>
<dbReference type="Proteomes" id="UP000254208">
    <property type="component" value="Unassembled WGS sequence"/>
</dbReference>
<feature type="transmembrane region" description="Helical" evidence="6">
    <location>
        <begin position="81"/>
        <end position="106"/>
    </location>
</feature>
<feature type="transmembrane region" description="Helical" evidence="6">
    <location>
        <begin position="46"/>
        <end position="69"/>
    </location>
</feature>
<proteinExistence type="predicted"/>
<dbReference type="InterPro" id="IPR036259">
    <property type="entry name" value="MFS_trans_sf"/>
</dbReference>
<accession>A0A379FW12</accession>
<keyword evidence="5 6" id="KW-0472">Membrane</keyword>
<feature type="transmembrane region" description="Helical" evidence="6">
    <location>
        <begin position="21"/>
        <end position="40"/>
    </location>
</feature>
<dbReference type="PANTHER" id="PTHR23507:SF1">
    <property type="entry name" value="FI18259P1-RELATED"/>
    <property type="match status" value="1"/>
</dbReference>
<evidence type="ECO:0000256" key="5">
    <source>
        <dbReference type="ARBA" id="ARBA00023136"/>
    </source>
</evidence>
<dbReference type="AlphaFoldDB" id="A0A379FW12"/>
<evidence type="ECO:0000256" key="6">
    <source>
        <dbReference type="SAM" id="Phobius"/>
    </source>
</evidence>
<keyword evidence="4 6" id="KW-1133">Transmembrane helix</keyword>
<dbReference type="PANTHER" id="PTHR23507">
    <property type="entry name" value="ZGC:174356"/>
    <property type="match status" value="1"/>
</dbReference>
<dbReference type="InterPro" id="IPR011701">
    <property type="entry name" value="MFS"/>
</dbReference>
<dbReference type="Pfam" id="PF07690">
    <property type="entry name" value="MFS_1"/>
    <property type="match status" value="1"/>
</dbReference>
<dbReference type="PROSITE" id="PS50850">
    <property type="entry name" value="MFS"/>
    <property type="match status" value="1"/>
</dbReference>
<organism evidence="8 9">
    <name type="scientific">Providencia rettgeri</name>
    <dbReference type="NCBI Taxonomy" id="587"/>
    <lineage>
        <taxon>Bacteria</taxon>
        <taxon>Pseudomonadati</taxon>
        <taxon>Pseudomonadota</taxon>
        <taxon>Gammaproteobacteria</taxon>
        <taxon>Enterobacterales</taxon>
        <taxon>Morganellaceae</taxon>
        <taxon>Providencia</taxon>
    </lineage>
</organism>
<evidence type="ECO:0000259" key="7">
    <source>
        <dbReference type="PROSITE" id="PS50850"/>
    </source>
</evidence>
<dbReference type="SUPFAM" id="SSF103473">
    <property type="entry name" value="MFS general substrate transporter"/>
    <property type="match status" value="1"/>
</dbReference>
<evidence type="ECO:0000313" key="8">
    <source>
        <dbReference type="EMBL" id="SUC32940.1"/>
    </source>
</evidence>
<dbReference type="EMBL" id="UGTZ01000001">
    <property type="protein sequence ID" value="SUC32940.1"/>
    <property type="molecule type" value="Genomic_DNA"/>
</dbReference>
<sequence>MHALFQAFIAGAIDKKFNEKVTIIVGFVADGSAFIILSLLTEGWMIYPTLILLAGGSIALPALQGLMSAQVNQANQGKLQGILVSLTNATGVIGPLLFSFIFGLTLANWDGWVWLIGAIMYIFLIVFILSFYRSSRQIVKIVTRPAS</sequence>
<evidence type="ECO:0000256" key="2">
    <source>
        <dbReference type="ARBA" id="ARBA00004236"/>
    </source>
</evidence>
<name>A0A379FW12_PRORE</name>
<dbReference type="Gene3D" id="1.20.1250.20">
    <property type="entry name" value="MFS general substrate transporter like domains"/>
    <property type="match status" value="1"/>
</dbReference>
<keyword evidence="3 6" id="KW-0812">Transmembrane</keyword>
<protein>
    <submittedName>
        <fullName evidence="8">Metal-tetracycline/H(+) antiporter</fullName>
    </submittedName>
</protein>
<dbReference type="InterPro" id="IPR001958">
    <property type="entry name" value="Tet-R_TetA/multi-R_MdtG-like"/>
</dbReference>
<feature type="transmembrane region" description="Helical" evidence="6">
    <location>
        <begin position="112"/>
        <end position="132"/>
    </location>
</feature>
<evidence type="ECO:0000256" key="1">
    <source>
        <dbReference type="ARBA" id="ARBA00004141"/>
    </source>
</evidence>
<evidence type="ECO:0000313" key="9">
    <source>
        <dbReference type="Proteomes" id="UP000254208"/>
    </source>
</evidence>
<dbReference type="InterPro" id="IPR020846">
    <property type="entry name" value="MFS_dom"/>
</dbReference>
<evidence type="ECO:0000256" key="3">
    <source>
        <dbReference type="ARBA" id="ARBA00022692"/>
    </source>
</evidence>
<feature type="domain" description="Major facilitator superfamily (MFS) profile" evidence="7">
    <location>
        <begin position="1"/>
        <end position="136"/>
    </location>
</feature>
<evidence type="ECO:0000256" key="4">
    <source>
        <dbReference type="ARBA" id="ARBA00022989"/>
    </source>
</evidence>
<comment type="subcellular location">
    <subcellularLocation>
        <location evidence="2">Cell membrane</location>
    </subcellularLocation>
    <subcellularLocation>
        <location evidence="1">Membrane</location>
        <topology evidence="1">Multi-pass membrane protein</topology>
    </subcellularLocation>
</comment>
<dbReference type="PRINTS" id="PR01035">
    <property type="entry name" value="TCRTETA"/>
</dbReference>